<evidence type="ECO:0000256" key="2">
    <source>
        <dbReference type="SAM" id="MobiDB-lite"/>
    </source>
</evidence>
<keyword evidence="1" id="KW-0175">Coiled coil</keyword>
<keyword evidence="4" id="KW-1185">Reference proteome</keyword>
<feature type="region of interest" description="Disordered" evidence="2">
    <location>
        <begin position="123"/>
        <end position="143"/>
    </location>
</feature>
<evidence type="ECO:0000313" key="4">
    <source>
        <dbReference type="Proteomes" id="UP001190700"/>
    </source>
</evidence>
<name>A0AAE0G6C4_9CHLO</name>
<proteinExistence type="predicted"/>
<reference evidence="3 4" key="1">
    <citation type="journal article" date="2015" name="Genome Biol. Evol.">
        <title>Comparative Genomics of a Bacterivorous Green Alga Reveals Evolutionary Causalities and Consequences of Phago-Mixotrophic Mode of Nutrition.</title>
        <authorList>
            <person name="Burns J.A."/>
            <person name="Paasch A."/>
            <person name="Narechania A."/>
            <person name="Kim E."/>
        </authorList>
    </citation>
    <scope>NUCLEOTIDE SEQUENCE [LARGE SCALE GENOMIC DNA]</scope>
    <source>
        <strain evidence="3 4">PLY_AMNH</strain>
    </source>
</reference>
<evidence type="ECO:0000256" key="1">
    <source>
        <dbReference type="SAM" id="Coils"/>
    </source>
</evidence>
<gene>
    <name evidence="3" type="ORF">CYMTET_19570</name>
</gene>
<dbReference type="EMBL" id="LGRX02009147">
    <property type="protein sequence ID" value="KAK3272115.1"/>
    <property type="molecule type" value="Genomic_DNA"/>
</dbReference>
<sequence length="143" mass="15875">SSPAVQHLRLERDASDAALQENVRRVEELSGLVENLRIEVRDKDRELLSLSALNRNVEQFVEKRSNAWKQRQKADRLADATKFSANTSMQLGAASSIADEVASIGGSSWNPESAWGEHWSGMESTTPIRGGHEGPIKWSHPEL</sequence>
<feature type="coiled-coil region" evidence="1">
    <location>
        <begin position="19"/>
        <end position="46"/>
    </location>
</feature>
<feature type="compositionally biased region" description="Basic and acidic residues" evidence="2">
    <location>
        <begin position="130"/>
        <end position="143"/>
    </location>
</feature>
<organism evidence="3 4">
    <name type="scientific">Cymbomonas tetramitiformis</name>
    <dbReference type="NCBI Taxonomy" id="36881"/>
    <lineage>
        <taxon>Eukaryota</taxon>
        <taxon>Viridiplantae</taxon>
        <taxon>Chlorophyta</taxon>
        <taxon>Pyramimonadophyceae</taxon>
        <taxon>Pyramimonadales</taxon>
        <taxon>Pyramimonadaceae</taxon>
        <taxon>Cymbomonas</taxon>
    </lineage>
</organism>
<accession>A0AAE0G6C4</accession>
<dbReference type="Proteomes" id="UP001190700">
    <property type="component" value="Unassembled WGS sequence"/>
</dbReference>
<evidence type="ECO:0000313" key="3">
    <source>
        <dbReference type="EMBL" id="KAK3272115.1"/>
    </source>
</evidence>
<feature type="non-terminal residue" evidence="3">
    <location>
        <position position="1"/>
    </location>
</feature>
<comment type="caution">
    <text evidence="3">The sequence shown here is derived from an EMBL/GenBank/DDBJ whole genome shotgun (WGS) entry which is preliminary data.</text>
</comment>
<dbReference type="AlphaFoldDB" id="A0AAE0G6C4"/>
<protein>
    <submittedName>
        <fullName evidence="3">Uncharacterized protein</fullName>
    </submittedName>
</protein>